<comment type="caution">
    <text evidence="1">The sequence shown here is derived from an EMBL/GenBank/DDBJ whole genome shotgun (WGS) entry which is preliminary data.</text>
</comment>
<evidence type="ECO:0000313" key="1">
    <source>
        <dbReference type="EMBL" id="HBH2621552.1"/>
    </source>
</evidence>
<evidence type="ECO:0000313" key="2">
    <source>
        <dbReference type="Proteomes" id="UP000879542"/>
    </source>
</evidence>
<accession>A0A9P4DAS7</accession>
<name>A0A9P4DAS7_CLODI</name>
<gene>
    <name evidence="1" type="ORF">KRQ00_003340</name>
</gene>
<organism evidence="1 2">
    <name type="scientific">Clostridioides difficile</name>
    <name type="common">Peptoclostridium difficile</name>
    <dbReference type="NCBI Taxonomy" id="1496"/>
    <lineage>
        <taxon>Bacteria</taxon>
        <taxon>Bacillati</taxon>
        <taxon>Bacillota</taxon>
        <taxon>Clostridia</taxon>
        <taxon>Peptostreptococcales</taxon>
        <taxon>Peptostreptococcaceae</taxon>
        <taxon>Clostridioides</taxon>
    </lineage>
</organism>
<reference evidence="1" key="1">
    <citation type="journal article" date="2018" name="Genome Biol.">
        <title>SKESA: strategic k-mer extension for scrupulous assemblies.</title>
        <authorList>
            <person name="Souvorov A."/>
            <person name="Agarwala R."/>
            <person name="Lipman D.J."/>
        </authorList>
    </citation>
    <scope>NUCLEOTIDE SEQUENCE</scope>
    <source>
        <strain evidence="1">Clostridioides</strain>
    </source>
</reference>
<sequence length="45" mass="4818">GVDYKGENTKAAAFIVNGNSVPTRTLKTNLTNVAKSVINLLKINE</sequence>
<protein>
    <submittedName>
        <fullName evidence="1">Uncharacterized protein</fullName>
    </submittedName>
</protein>
<proteinExistence type="predicted"/>
<dbReference type="EMBL" id="DAEQIJ010000021">
    <property type="protein sequence ID" value="HBH2621552.1"/>
    <property type="molecule type" value="Genomic_DNA"/>
</dbReference>
<feature type="non-terminal residue" evidence="1">
    <location>
        <position position="1"/>
    </location>
</feature>
<dbReference type="AlphaFoldDB" id="A0A9P4DAS7"/>
<reference evidence="1" key="2">
    <citation type="submission" date="2021-06" db="EMBL/GenBank/DDBJ databases">
        <authorList>
            <consortium name="NCBI Pathogen Detection Project"/>
        </authorList>
    </citation>
    <scope>NUCLEOTIDE SEQUENCE</scope>
    <source>
        <strain evidence="1">Clostridioides</strain>
    </source>
</reference>
<dbReference type="Proteomes" id="UP000879542">
    <property type="component" value="Unassembled WGS sequence"/>
</dbReference>